<evidence type="ECO:0000256" key="1">
    <source>
        <dbReference type="ARBA" id="ARBA00004613"/>
    </source>
</evidence>
<dbReference type="Pfam" id="PF01382">
    <property type="entry name" value="Avidin"/>
    <property type="match status" value="1"/>
</dbReference>
<dbReference type="InterPro" id="IPR005469">
    <property type="entry name" value="Avidin"/>
</dbReference>
<evidence type="ECO:0000313" key="10">
    <source>
        <dbReference type="Proteomes" id="UP000050525"/>
    </source>
</evidence>
<dbReference type="InterPro" id="IPR036896">
    <property type="entry name" value="Avidin-like_sf"/>
</dbReference>
<keyword evidence="10" id="KW-1185">Reference proteome</keyword>
<keyword evidence="7" id="KW-0092">Biotin</keyword>
<comment type="subcellular location">
    <subcellularLocation>
        <location evidence="1">Secreted</location>
    </subcellularLocation>
</comment>
<gene>
    <name evidence="9" type="ORF">Y1Q_0020333</name>
</gene>
<dbReference type="Proteomes" id="UP000050525">
    <property type="component" value="Unassembled WGS sequence"/>
</dbReference>
<evidence type="ECO:0000256" key="7">
    <source>
        <dbReference type="ARBA" id="ARBA00023267"/>
    </source>
</evidence>
<dbReference type="EMBL" id="AKHW03005381">
    <property type="protein sequence ID" value="KYO27093.1"/>
    <property type="molecule type" value="Genomic_DNA"/>
</dbReference>
<proteinExistence type="inferred from homology"/>
<evidence type="ECO:0000256" key="2">
    <source>
        <dbReference type="ARBA" id="ARBA00006297"/>
    </source>
</evidence>
<dbReference type="PRINTS" id="PR00709">
    <property type="entry name" value="AVIDIN"/>
</dbReference>
<feature type="chain" id="PRO_5007585405" evidence="8">
    <location>
        <begin position="27"/>
        <end position="113"/>
    </location>
</feature>
<dbReference type="PANTHER" id="PTHR34399">
    <property type="entry name" value="AVIDIN-RELATED"/>
    <property type="match status" value="1"/>
</dbReference>
<reference evidence="9 10" key="1">
    <citation type="journal article" date="2012" name="Genome Biol.">
        <title>Sequencing three crocodilian genomes to illuminate the evolution of archosaurs and amniotes.</title>
        <authorList>
            <person name="St John J.A."/>
            <person name="Braun E.L."/>
            <person name="Isberg S.R."/>
            <person name="Miles L.G."/>
            <person name="Chong A.Y."/>
            <person name="Gongora J."/>
            <person name="Dalzell P."/>
            <person name="Moran C."/>
            <person name="Bed'hom B."/>
            <person name="Abzhanov A."/>
            <person name="Burgess S.C."/>
            <person name="Cooksey A.M."/>
            <person name="Castoe T.A."/>
            <person name="Crawford N.G."/>
            <person name="Densmore L.D."/>
            <person name="Drew J.C."/>
            <person name="Edwards S.V."/>
            <person name="Faircloth B.C."/>
            <person name="Fujita M.K."/>
            <person name="Greenwold M.J."/>
            <person name="Hoffmann F.G."/>
            <person name="Howard J.M."/>
            <person name="Iguchi T."/>
            <person name="Janes D.E."/>
            <person name="Khan S.Y."/>
            <person name="Kohno S."/>
            <person name="de Koning A.J."/>
            <person name="Lance S.L."/>
            <person name="McCarthy F.M."/>
            <person name="McCormack J.E."/>
            <person name="Merchant M.E."/>
            <person name="Peterson D.G."/>
            <person name="Pollock D.D."/>
            <person name="Pourmand N."/>
            <person name="Raney B.J."/>
            <person name="Roessler K.A."/>
            <person name="Sanford J.R."/>
            <person name="Sawyer R.H."/>
            <person name="Schmidt C.J."/>
            <person name="Triplett E.W."/>
            <person name="Tuberville T.D."/>
            <person name="Venegas-Anaya M."/>
            <person name="Howard J.T."/>
            <person name="Jarvis E.D."/>
            <person name="Guillette L.J.Jr."/>
            <person name="Glenn T.C."/>
            <person name="Green R.E."/>
            <person name="Ray D.A."/>
        </authorList>
    </citation>
    <scope>NUCLEOTIDE SEQUENCE [LARGE SCALE GENOMIC DNA]</scope>
    <source>
        <strain evidence="9">KSC_2009_1</strain>
    </source>
</reference>
<dbReference type="InterPro" id="IPR051764">
    <property type="entry name" value="Avidin/Streptavidin-rel"/>
</dbReference>
<dbReference type="InterPro" id="IPR005468">
    <property type="entry name" value="Avidin/str"/>
</dbReference>
<feature type="signal peptide" evidence="8">
    <location>
        <begin position="1"/>
        <end position="26"/>
    </location>
</feature>
<evidence type="ECO:0000313" key="9">
    <source>
        <dbReference type="EMBL" id="KYO27093.1"/>
    </source>
</evidence>
<evidence type="ECO:0000256" key="6">
    <source>
        <dbReference type="ARBA" id="ARBA00023180"/>
    </source>
</evidence>
<dbReference type="GO" id="GO:0009374">
    <property type="term" value="F:biotin binding"/>
    <property type="evidence" value="ECO:0007669"/>
    <property type="project" value="InterPro"/>
</dbReference>
<evidence type="ECO:0000256" key="4">
    <source>
        <dbReference type="ARBA" id="ARBA00022729"/>
    </source>
</evidence>
<dbReference type="PANTHER" id="PTHR34399:SF3">
    <property type="entry name" value="AVID PROTEIN-RELATED"/>
    <property type="match status" value="1"/>
</dbReference>
<dbReference type="GO" id="GO:0005576">
    <property type="term" value="C:extracellular region"/>
    <property type="evidence" value="ECO:0007669"/>
    <property type="project" value="UniProtKB-SubCell"/>
</dbReference>
<evidence type="ECO:0000256" key="3">
    <source>
        <dbReference type="ARBA" id="ARBA00022525"/>
    </source>
</evidence>
<keyword evidence="6" id="KW-0325">Glycoprotein</keyword>
<protein>
    <submittedName>
        <fullName evidence="9">Avidin-like</fullName>
    </submittedName>
</protein>
<keyword evidence="3" id="KW-0964">Secreted</keyword>
<keyword evidence="5" id="KW-1015">Disulfide bond</keyword>
<dbReference type="PROSITE" id="PS51326">
    <property type="entry name" value="AVIDIN_2"/>
    <property type="match status" value="1"/>
</dbReference>
<organism evidence="9 10">
    <name type="scientific">Alligator mississippiensis</name>
    <name type="common">American alligator</name>
    <dbReference type="NCBI Taxonomy" id="8496"/>
    <lineage>
        <taxon>Eukaryota</taxon>
        <taxon>Metazoa</taxon>
        <taxon>Chordata</taxon>
        <taxon>Craniata</taxon>
        <taxon>Vertebrata</taxon>
        <taxon>Euteleostomi</taxon>
        <taxon>Archelosauria</taxon>
        <taxon>Archosauria</taxon>
        <taxon>Crocodylia</taxon>
        <taxon>Alligatoridae</taxon>
        <taxon>Alligatorinae</taxon>
        <taxon>Alligator</taxon>
    </lineage>
</organism>
<name>A0A151MRI2_ALLMI</name>
<dbReference type="eggNOG" id="ENOG502S55G">
    <property type="taxonomic scope" value="Eukaryota"/>
</dbReference>
<keyword evidence="4 8" id="KW-0732">Signal</keyword>
<evidence type="ECO:0000256" key="8">
    <source>
        <dbReference type="SAM" id="SignalP"/>
    </source>
</evidence>
<dbReference type="AlphaFoldDB" id="A0A151MRI2"/>
<sequence length="113" mass="11994">MMMMMRSIGFILVLALAGATLSPALSKKCSLIGQWRNDLGSEMDVMAVSSTGNFFGTYLTSVSSTDKPISVSPLHGSQQMGDQEQPTFGFTVAWSFSVDNPLAPRCPNVSGGP</sequence>
<comment type="similarity">
    <text evidence="2">Belongs to the avidin/streptavidin family.</text>
</comment>
<evidence type="ECO:0000256" key="5">
    <source>
        <dbReference type="ARBA" id="ARBA00023157"/>
    </source>
</evidence>
<accession>A0A151MRI2</accession>
<dbReference type="SUPFAM" id="SSF50876">
    <property type="entry name" value="Avidin/streptavidin"/>
    <property type="match status" value="1"/>
</dbReference>
<dbReference type="Gene3D" id="2.40.128.30">
    <property type="entry name" value="Avidin-like"/>
    <property type="match status" value="1"/>
</dbReference>
<comment type="caution">
    <text evidence="9">The sequence shown here is derived from an EMBL/GenBank/DDBJ whole genome shotgun (WGS) entry which is preliminary data.</text>
</comment>